<proteinExistence type="predicted"/>
<evidence type="ECO:0000313" key="2">
    <source>
        <dbReference type="Proteomes" id="UP000652681"/>
    </source>
</evidence>
<comment type="caution">
    <text evidence="1">The sequence shown here is derived from an EMBL/GenBank/DDBJ whole genome shotgun (WGS) entry which is preliminary data.</text>
</comment>
<organism evidence="1 2">
    <name type="scientific">Taishania pollutisoli</name>
    <dbReference type="NCBI Taxonomy" id="2766479"/>
    <lineage>
        <taxon>Bacteria</taxon>
        <taxon>Pseudomonadati</taxon>
        <taxon>Bacteroidota</taxon>
        <taxon>Flavobacteriia</taxon>
        <taxon>Flavobacteriales</taxon>
        <taxon>Crocinitomicaceae</taxon>
        <taxon>Taishania</taxon>
    </lineage>
</organism>
<keyword evidence="2" id="KW-1185">Reference proteome</keyword>
<name>A0A8J6U2N2_9FLAO</name>
<dbReference type="Proteomes" id="UP000652681">
    <property type="component" value="Unassembled WGS sequence"/>
</dbReference>
<dbReference type="AlphaFoldDB" id="A0A8J6U2N2"/>
<evidence type="ECO:0000313" key="1">
    <source>
        <dbReference type="EMBL" id="MBC9813360.1"/>
    </source>
</evidence>
<accession>A0A8J6U2N2</accession>
<dbReference type="EMBL" id="JACVEL010000009">
    <property type="protein sequence ID" value="MBC9813360.1"/>
    <property type="molecule type" value="Genomic_DNA"/>
</dbReference>
<protein>
    <submittedName>
        <fullName evidence="1">Uncharacterized protein</fullName>
    </submittedName>
</protein>
<gene>
    <name evidence="1" type="ORF">H9Y05_12855</name>
</gene>
<reference evidence="1" key="1">
    <citation type="submission" date="2020-09" db="EMBL/GenBank/DDBJ databases">
        <title>Taishania pollutisoli gen. nov., sp. nov., Isolated from Tetrabromobisphenol A-Contaminated Soil.</title>
        <authorList>
            <person name="Chen Q."/>
        </authorList>
    </citation>
    <scope>NUCLEOTIDE SEQUENCE</scope>
    <source>
        <strain evidence="1">CZZ-1</strain>
    </source>
</reference>
<sequence>MKTFGDYLNYLESDFAEKTNAFLIADPEEDPRYFYFYDQQITDFECKKSEWQTAKKRYYCFKLFIYQNNFTLDQEISMELIAEHEKKYPQLANV</sequence>
<dbReference type="RefSeq" id="WP_216714518.1">
    <property type="nucleotide sequence ID" value="NZ_JACVEL010000009.1"/>
</dbReference>